<feature type="binding site" evidence="15">
    <location>
        <position position="765"/>
    </location>
    <ligand>
        <name>ATP</name>
        <dbReference type="ChEBI" id="CHEBI:30616"/>
    </ligand>
</feature>
<dbReference type="GeneID" id="112411726"/>
<comment type="subcellular location">
    <subcellularLocation>
        <location evidence="2">Endomembrane system</location>
        <topology evidence="2">Multi-pass membrane protein</topology>
    </subcellularLocation>
    <subcellularLocation>
        <location evidence="17">Membrane</location>
        <topology evidence="17">Multi-pass membrane protein</topology>
    </subcellularLocation>
</comment>
<feature type="binding site" evidence="15">
    <location>
        <position position="908"/>
    </location>
    <ligand>
        <name>ATP</name>
        <dbReference type="ChEBI" id="CHEBI:30616"/>
    </ligand>
</feature>
<dbReference type="GO" id="GO:0005802">
    <property type="term" value="C:trans-Golgi network"/>
    <property type="evidence" value="ECO:0007669"/>
    <property type="project" value="TreeGrafter"/>
</dbReference>
<dbReference type="SFLD" id="SFLDF00027">
    <property type="entry name" value="p-type_atpase"/>
    <property type="match status" value="1"/>
</dbReference>
<evidence type="ECO:0000256" key="6">
    <source>
        <dbReference type="ARBA" id="ARBA00022723"/>
    </source>
</evidence>
<keyword evidence="4" id="KW-0813">Transport</keyword>
<comment type="catalytic activity">
    <reaction evidence="13 17">
        <text>ATP + H2O + phospholipidSide 1 = ADP + phosphate + phospholipidSide 2.</text>
        <dbReference type="EC" id="7.6.2.1"/>
    </reaction>
</comment>
<dbReference type="InterPro" id="IPR023214">
    <property type="entry name" value="HAD_sf"/>
</dbReference>
<dbReference type="InterPro" id="IPR032631">
    <property type="entry name" value="P-type_ATPase_N"/>
</dbReference>
<dbReference type="GO" id="GO:0005886">
    <property type="term" value="C:plasma membrane"/>
    <property type="evidence" value="ECO:0007669"/>
    <property type="project" value="TreeGrafter"/>
</dbReference>
<evidence type="ECO:0000259" key="19">
    <source>
        <dbReference type="Pfam" id="PF16212"/>
    </source>
</evidence>
<evidence type="ECO:0000256" key="5">
    <source>
        <dbReference type="ARBA" id="ARBA00022692"/>
    </source>
</evidence>
<dbReference type="SUPFAM" id="SSF81660">
    <property type="entry name" value="Metal cation-transporting ATPase, ATP-binding domain N"/>
    <property type="match status" value="1"/>
</dbReference>
<feature type="binding site" evidence="15">
    <location>
        <position position="650"/>
    </location>
    <ligand>
        <name>ATP</name>
        <dbReference type="ChEBI" id="CHEBI:30616"/>
    </ligand>
</feature>
<dbReference type="KEGG" id="nasi:112411726"/>
<dbReference type="PANTHER" id="PTHR24092">
    <property type="entry name" value="PROBABLE PHOSPHOLIPID-TRANSPORTING ATPASE"/>
    <property type="match status" value="1"/>
</dbReference>
<feature type="transmembrane region" description="Helical" evidence="17">
    <location>
        <begin position="1048"/>
        <end position="1066"/>
    </location>
</feature>
<feature type="binding site" evidence="16">
    <location>
        <position position="484"/>
    </location>
    <ligand>
        <name>Mg(2+)</name>
        <dbReference type="ChEBI" id="CHEBI:18420"/>
    </ligand>
</feature>
<dbReference type="FunCoup" id="A0A341CY32">
    <property type="interactions" value="50"/>
</dbReference>
<name>A0A341CY32_NEOAA</name>
<keyword evidence="20" id="KW-1185">Reference proteome</keyword>
<feature type="transmembrane region" description="Helical" evidence="17">
    <location>
        <begin position="1157"/>
        <end position="1178"/>
    </location>
</feature>
<dbReference type="GO" id="GO:0005548">
    <property type="term" value="F:phospholipid transporter activity"/>
    <property type="evidence" value="ECO:0007669"/>
    <property type="project" value="UniProtKB-ARBA"/>
</dbReference>
<protein>
    <recommendedName>
        <fullName evidence="17">Phospholipid-transporting ATPase</fullName>
        <ecNumber evidence="17">7.6.2.1</ecNumber>
    </recommendedName>
</protein>
<evidence type="ECO:0000256" key="10">
    <source>
        <dbReference type="ARBA" id="ARBA00022967"/>
    </source>
</evidence>
<dbReference type="PANTHER" id="PTHR24092:SF52">
    <property type="entry name" value="PHOSPHOLIPID-TRANSPORTING ATPASE FETA"/>
    <property type="match status" value="1"/>
</dbReference>
<feature type="transmembrane region" description="Helical" evidence="17">
    <location>
        <begin position="994"/>
        <end position="1015"/>
    </location>
</feature>
<evidence type="ECO:0000256" key="14">
    <source>
        <dbReference type="PIRSR" id="PIRSR606539-1"/>
    </source>
</evidence>
<dbReference type="InterPro" id="IPR001757">
    <property type="entry name" value="P_typ_ATPase"/>
</dbReference>
<evidence type="ECO:0000259" key="18">
    <source>
        <dbReference type="Pfam" id="PF16209"/>
    </source>
</evidence>
<dbReference type="FunFam" id="2.70.150.10:FF:000025">
    <property type="entry name" value="Phospholipid-transporting ATPase"/>
    <property type="match status" value="1"/>
</dbReference>
<dbReference type="AlphaFoldDB" id="A0A341CY32"/>
<dbReference type="Pfam" id="PF16212">
    <property type="entry name" value="PhoLip_ATPase_C"/>
    <property type="match status" value="1"/>
</dbReference>
<feature type="binding site" evidence="15">
    <location>
        <position position="764"/>
    </location>
    <ligand>
        <name>ATP</name>
        <dbReference type="ChEBI" id="CHEBI:30616"/>
    </ligand>
</feature>
<dbReference type="SFLD" id="SFLDG00002">
    <property type="entry name" value="C1.7:_P-type_atpase_like"/>
    <property type="match status" value="1"/>
</dbReference>
<evidence type="ECO:0000313" key="20">
    <source>
        <dbReference type="Proteomes" id="UP000252040"/>
    </source>
</evidence>
<accession>A0A341CY32</accession>
<dbReference type="FunFam" id="3.40.50.1000:FF:000014">
    <property type="entry name" value="Phospholipid-transporting ATPase"/>
    <property type="match status" value="1"/>
</dbReference>
<keyword evidence="5 17" id="KW-0812">Transmembrane</keyword>
<dbReference type="InterPro" id="IPR032630">
    <property type="entry name" value="P_typ_ATPase_c"/>
</dbReference>
<feature type="binding site" evidence="15">
    <location>
        <position position="885"/>
    </location>
    <ligand>
        <name>ATP</name>
        <dbReference type="ChEBI" id="CHEBI:30616"/>
    </ligand>
</feature>
<evidence type="ECO:0000256" key="13">
    <source>
        <dbReference type="ARBA" id="ARBA00034036"/>
    </source>
</evidence>
<feature type="binding site" evidence="15">
    <location>
        <position position="766"/>
    </location>
    <ligand>
        <name>ATP</name>
        <dbReference type="ChEBI" id="CHEBI:30616"/>
    </ligand>
</feature>
<dbReference type="InParanoid" id="A0A341CY32"/>
<dbReference type="Gene3D" id="3.40.1110.10">
    <property type="entry name" value="Calcium-transporting ATPase, cytoplasmic domain N"/>
    <property type="match status" value="2"/>
</dbReference>
<dbReference type="NCBIfam" id="TIGR01494">
    <property type="entry name" value="ATPase_P-type"/>
    <property type="match status" value="1"/>
</dbReference>
<feature type="transmembrane region" description="Helical" evidence="17">
    <location>
        <begin position="410"/>
        <end position="434"/>
    </location>
</feature>
<dbReference type="InterPro" id="IPR036412">
    <property type="entry name" value="HAD-like_sf"/>
</dbReference>
<feature type="domain" description="P-type ATPase N-terminal" evidence="18">
    <location>
        <begin position="106"/>
        <end position="171"/>
    </location>
</feature>
<dbReference type="SUPFAM" id="SSF56784">
    <property type="entry name" value="HAD-like"/>
    <property type="match status" value="1"/>
</dbReference>
<dbReference type="PRINTS" id="PR00119">
    <property type="entry name" value="CATATPASE"/>
</dbReference>
<keyword evidence="11 17" id="KW-1133">Transmembrane helix</keyword>
<dbReference type="GO" id="GO:0005524">
    <property type="term" value="F:ATP binding"/>
    <property type="evidence" value="ECO:0007669"/>
    <property type="project" value="UniProtKB-UniRule"/>
</dbReference>
<dbReference type="Gene3D" id="2.70.150.10">
    <property type="entry name" value="Calcium-transporting ATPase, cytoplasmic transduction domain A"/>
    <property type="match status" value="1"/>
</dbReference>
<feature type="transmembrane region" description="Helical" evidence="17">
    <location>
        <begin position="165"/>
        <end position="183"/>
    </location>
</feature>
<dbReference type="RefSeq" id="XP_024618782.1">
    <property type="nucleotide sequence ID" value="XM_024763014.1"/>
</dbReference>
<reference evidence="21" key="1">
    <citation type="submission" date="2025-08" db="UniProtKB">
        <authorList>
            <consortium name="RefSeq"/>
        </authorList>
    </citation>
    <scope>IDENTIFICATION</scope>
    <source>
        <tissue evidence="21">Meat</tissue>
    </source>
</reference>
<dbReference type="EC" id="7.6.2.1" evidence="17"/>
<evidence type="ECO:0000256" key="4">
    <source>
        <dbReference type="ARBA" id="ARBA00022448"/>
    </source>
</evidence>
<feature type="binding site" evidence="15">
    <location>
        <position position="484"/>
    </location>
    <ligand>
        <name>ATP</name>
        <dbReference type="ChEBI" id="CHEBI:30616"/>
    </ligand>
</feature>
<evidence type="ECO:0000256" key="9">
    <source>
        <dbReference type="ARBA" id="ARBA00022842"/>
    </source>
</evidence>
<dbReference type="InterPro" id="IPR023299">
    <property type="entry name" value="ATPase_P-typ_cyto_dom_N"/>
</dbReference>
<keyword evidence="6 16" id="KW-0479">Metal-binding</keyword>
<sequence length="1252" mass="143555">MAVAGVGGCGAMVSKRRPKVAPEERATLSKLSMALQGLERIQNFRTSHPWLSFLNSRNPKPTVGVPENSQATEEIPGNFNWNYSAMSVFEKESEDKQNGEQERYLQANNREFNCLFGYPNNSIKTSKYNAFNFLPMNLFEQFQRLANAYFLFLLFLQLIPQISSLAWYTTVVPLMVVLSITAVKDAIDDVKRHQNDNQVNSRSVLLLMDGRIVTDKWMNVQVGDIIKLENNQVVTADILLLSSSEPYSLTYIETAELDGETNLKVKQAISVTSEMEDNLKLLSAFDGEVRCESPNNRLDRFTGILIYKGKNYVLDHDRLILRGCIIRNTDWCYGLVIFTGPDTKLMQNSGKSTFKRTHIDHLMNVLVLWIFLFLGSMCFVLAVGHCIWESKKGYYFQDFLPWKEYVSSSAVSAILIFWSYFIILNTVVPISLYVSVEIIRLGNSFYINWDRRMFYELKNTPARACTTTLNEELGQVKYVFSDKTGTLTQNTMIFNKCSINGKFYGVVYDKNGQSVEVPEKTEKVDFSYNRLADPKFSFYDKTLVEAVKRGDRWVHLFFLSLSLCHTVIPEEKVEGELTYQAQSPDEGALVTAARNFGFVFRSRTSETIMVVEMGETRIYQLLAILDFNSVRKRMSVIVRTPEDRVMLFCKGADTILCQLLHPSCRSLRDVTMEHLDDFASDGLRTLMVAYRELDNAFFQDWSRKHSEAYLSLENREDKISMVCEEIEKDLMLLGATAIDDKLQDGVPETIITLNKAKIKIWVLTGDKQETAVNIAYACNIFEDEMDGMFIVEGKDDETVRQELRSAREKMKPESLLESDPVNSYLTTNPRMPFKIPEEMPNGNYGLIINGYSLAHALEGNLELELLRTACMCKGVICCRVTPLQKAQVVELVKRYKKAVTLAIGDGANDVSMIKAAHIGVGINGQEGMQAMLNSDYAFSQFRYLQRLLLVHGRWSYNRMCKFLSYFFYKNFAFTLVHFWYAFYSGFSAQTVYDTWFITFYNLLYTSLPVLGLSLFDQDVNETWSLRFPELYEPGQHNLYFNKKEFVKCLMHGIYSSLVLFFIPMGTVYNSVRSDGKEISDYQSFSMIVQTSLLCVVTVQIALETTYWTMISHIFTWGSLGFYFCILFFLYSDGLCLMFPNIFQFLGVARNTLNLPQMWLSIVLSVVLCMLPVIGYQFLKPLFWPVSVDKIIDRIHHCMRHPLPHPSRAKRKRASSQRSAYAFSHKQGFGALITSGKTMRAKMSKKNSFPFKK</sequence>
<dbReference type="SFLD" id="SFLDS00003">
    <property type="entry name" value="Haloacid_Dehalogenase"/>
    <property type="match status" value="1"/>
</dbReference>
<dbReference type="InterPro" id="IPR008250">
    <property type="entry name" value="ATPase_P-typ_transduc_dom_A_sf"/>
</dbReference>
<keyword evidence="9 16" id="KW-0460">Magnesium</keyword>
<feature type="binding site" evidence="15">
    <location>
        <position position="483"/>
    </location>
    <ligand>
        <name>ATP</name>
        <dbReference type="ChEBI" id="CHEBI:30616"/>
    </ligand>
</feature>
<comment type="cofactor">
    <cofactor evidence="1 16">
        <name>Mg(2+)</name>
        <dbReference type="ChEBI" id="CHEBI:18420"/>
    </cofactor>
</comment>
<dbReference type="PROSITE" id="PS00154">
    <property type="entry name" value="ATPASE_E1_E2"/>
    <property type="match status" value="1"/>
</dbReference>
<dbReference type="GO" id="GO:0045332">
    <property type="term" value="P:phospholipid translocation"/>
    <property type="evidence" value="ECO:0007669"/>
    <property type="project" value="TreeGrafter"/>
</dbReference>
<dbReference type="SUPFAM" id="SSF81653">
    <property type="entry name" value="Calcium ATPase, transduction domain A"/>
    <property type="match status" value="1"/>
</dbReference>
<gene>
    <name evidence="21" type="primary">LOC112411726</name>
</gene>
<dbReference type="Gene3D" id="3.40.50.1000">
    <property type="entry name" value="HAD superfamily/HAD-like"/>
    <property type="match status" value="2"/>
</dbReference>
<dbReference type="SUPFAM" id="SSF81665">
    <property type="entry name" value="Calcium ATPase, transmembrane domain M"/>
    <property type="match status" value="1"/>
</dbReference>
<dbReference type="CDD" id="cd02073">
    <property type="entry name" value="P-type_ATPase_APLT_Dnf-like"/>
    <property type="match status" value="1"/>
</dbReference>
<feature type="binding site" evidence="15">
    <location>
        <position position="627"/>
    </location>
    <ligand>
        <name>ATP</name>
        <dbReference type="ChEBI" id="CHEBI:30616"/>
    </ligand>
</feature>
<feature type="binding site" evidence="15">
    <location>
        <position position="879"/>
    </location>
    <ligand>
        <name>ATP</name>
        <dbReference type="ChEBI" id="CHEBI:30616"/>
    </ligand>
</feature>
<dbReference type="GO" id="GO:0016887">
    <property type="term" value="F:ATP hydrolysis activity"/>
    <property type="evidence" value="ECO:0007669"/>
    <property type="project" value="InterPro"/>
</dbReference>
<evidence type="ECO:0000256" key="11">
    <source>
        <dbReference type="ARBA" id="ARBA00022989"/>
    </source>
</evidence>
<proteinExistence type="inferred from homology"/>
<dbReference type="Pfam" id="PF16209">
    <property type="entry name" value="PhoLip_ATPase_N"/>
    <property type="match status" value="1"/>
</dbReference>
<dbReference type="STRING" id="1706337.A0A341CY32"/>
<evidence type="ECO:0000256" key="17">
    <source>
        <dbReference type="RuleBase" id="RU362033"/>
    </source>
</evidence>
<organism evidence="20 21">
    <name type="scientific">Neophocaena asiaeorientalis asiaeorientalis</name>
    <name type="common">Yangtze finless porpoise</name>
    <name type="synonym">Neophocaena phocaenoides subsp. asiaeorientalis</name>
    <dbReference type="NCBI Taxonomy" id="1706337"/>
    <lineage>
        <taxon>Eukaryota</taxon>
        <taxon>Metazoa</taxon>
        <taxon>Chordata</taxon>
        <taxon>Craniata</taxon>
        <taxon>Vertebrata</taxon>
        <taxon>Euteleostomi</taxon>
        <taxon>Mammalia</taxon>
        <taxon>Eutheria</taxon>
        <taxon>Laurasiatheria</taxon>
        <taxon>Artiodactyla</taxon>
        <taxon>Whippomorpha</taxon>
        <taxon>Cetacea</taxon>
        <taxon>Odontoceti</taxon>
        <taxon>Phocoenidae</taxon>
        <taxon>Neophocaena</taxon>
    </lineage>
</organism>
<feature type="binding site" evidence="15">
    <location>
        <position position="909"/>
    </location>
    <ligand>
        <name>ATP</name>
        <dbReference type="ChEBI" id="CHEBI:30616"/>
    </ligand>
</feature>
<evidence type="ECO:0000256" key="3">
    <source>
        <dbReference type="ARBA" id="ARBA00008109"/>
    </source>
</evidence>
<keyword evidence="12 17" id="KW-0472">Membrane</keyword>
<dbReference type="Pfam" id="PF13246">
    <property type="entry name" value="Cation_ATPase"/>
    <property type="match status" value="1"/>
</dbReference>
<dbReference type="NCBIfam" id="TIGR01652">
    <property type="entry name" value="ATPase-Plipid"/>
    <property type="match status" value="1"/>
</dbReference>
<evidence type="ECO:0000256" key="7">
    <source>
        <dbReference type="ARBA" id="ARBA00022741"/>
    </source>
</evidence>
<feature type="binding site" evidence="16">
    <location>
        <position position="482"/>
    </location>
    <ligand>
        <name>Mg(2+)</name>
        <dbReference type="ChEBI" id="CHEBI:18420"/>
    </ligand>
</feature>
<dbReference type="GO" id="GO:0007030">
    <property type="term" value="P:Golgi organization"/>
    <property type="evidence" value="ECO:0007669"/>
    <property type="project" value="TreeGrafter"/>
</dbReference>
<feature type="active site" description="4-aspartylphosphate intermediate" evidence="14">
    <location>
        <position position="482"/>
    </location>
</feature>
<feature type="binding site" evidence="15">
    <location>
        <position position="586"/>
    </location>
    <ligand>
        <name>ATP</name>
        <dbReference type="ChEBI" id="CHEBI:30616"/>
    </ligand>
</feature>
<dbReference type="InterPro" id="IPR018303">
    <property type="entry name" value="ATPase_P-typ_P_site"/>
</dbReference>
<dbReference type="InterPro" id="IPR006539">
    <property type="entry name" value="P-type_ATPase_IV"/>
</dbReference>
<feature type="transmembrane region" description="Helical" evidence="17">
    <location>
        <begin position="1086"/>
        <end position="1107"/>
    </location>
</feature>
<feature type="transmembrane region" description="Helical" evidence="17">
    <location>
        <begin position="1119"/>
        <end position="1145"/>
    </location>
</feature>
<evidence type="ECO:0000256" key="2">
    <source>
        <dbReference type="ARBA" id="ARBA00004127"/>
    </source>
</evidence>
<feature type="transmembrane region" description="Helical" evidence="17">
    <location>
        <begin position="365"/>
        <end position="390"/>
    </location>
</feature>
<evidence type="ECO:0000313" key="21">
    <source>
        <dbReference type="RefSeq" id="XP_024618782.1"/>
    </source>
</evidence>
<evidence type="ECO:0000256" key="16">
    <source>
        <dbReference type="PIRSR" id="PIRSR606539-3"/>
    </source>
</evidence>
<evidence type="ECO:0000256" key="12">
    <source>
        <dbReference type="ARBA" id="ARBA00023136"/>
    </source>
</evidence>
<feature type="domain" description="P-type ATPase C-terminal" evidence="19">
    <location>
        <begin position="933"/>
        <end position="1184"/>
    </location>
</feature>
<feature type="binding site" evidence="15">
    <location>
        <position position="684"/>
    </location>
    <ligand>
        <name>ATP</name>
        <dbReference type="ChEBI" id="CHEBI:30616"/>
    </ligand>
</feature>
<dbReference type="GO" id="GO:0000287">
    <property type="term" value="F:magnesium ion binding"/>
    <property type="evidence" value="ECO:0007669"/>
    <property type="project" value="UniProtKB-UniRule"/>
</dbReference>
<evidence type="ECO:0000256" key="15">
    <source>
        <dbReference type="PIRSR" id="PIRSR606539-2"/>
    </source>
</evidence>
<keyword evidence="10 17" id="KW-1278">Translocase</keyword>
<feature type="binding site" evidence="15">
    <location>
        <position position="482"/>
    </location>
    <ligand>
        <name>ATP</name>
        <dbReference type="ChEBI" id="CHEBI:30616"/>
    </ligand>
</feature>
<dbReference type="InterPro" id="IPR044492">
    <property type="entry name" value="P_typ_ATPase_HD_dom"/>
</dbReference>
<dbReference type="FunFam" id="3.40.1110.10:FF:000188">
    <property type="entry name" value="Phospholipid-transporting ATPase"/>
    <property type="match status" value="1"/>
</dbReference>
<dbReference type="Proteomes" id="UP000252040">
    <property type="component" value="Unplaced"/>
</dbReference>
<feature type="binding site" evidence="16">
    <location>
        <position position="909"/>
    </location>
    <ligand>
        <name>Mg(2+)</name>
        <dbReference type="ChEBI" id="CHEBI:18420"/>
    </ligand>
</feature>
<dbReference type="InterPro" id="IPR023298">
    <property type="entry name" value="ATPase_P-typ_TM_dom_sf"/>
</dbReference>
<feature type="binding site" evidence="16">
    <location>
        <position position="905"/>
    </location>
    <ligand>
        <name>Mg(2+)</name>
        <dbReference type="ChEBI" id="CHEBI:18420"/>
    </ligand>
</feature>
<keyword evidence="8 15" id="KW-0067">ATP-binding</keyword>
<feature type="transmembrane region" description="Helical" evidence="17">
    <location>
        <begin position="962"/>
        <end position="982"/>
    </location>
</feature>
<evidence type="ECO:0000256" key="8">
    <source>
        <dbReference type="ARBA" id="ARBA00022840"/>
    </source>
</evidence>
<comment type="similarity">
    <text evidence="3 17">Belongs to the cation transport ATPase (P-type) (TC 3.A.3) family. Type IV subfamily.</text>
</comment>
<evidence type="ECO:0000256" key="1">
    <source>
        <dbReference type="ARBA" id="ARBA00001946"/>
    </source>
</evidence>
<dbReference type="GO" id="GO:0140327">
    <property type="term" value="F:flippase activity"/>
    <property type="evidence" value="ECO:0007669"/>
    <property type="project" value="UniProtKB-ARBA"/>
</dbReference>
<keyword evidence="7 15" id="KW-0547">Nucleotide-binding</keyword>